<dbReference type="Proteomes" id="UP001230188">
    <property type="component" value="Unassembled WGS sequence"/>
</dbReference>
<protein>
    <recommendedName>
        <fullName evidence="3">DnaJ-like protein C11 C-terminal domain-containing protein</fullName>
    </recommendedName>
</protein>
<dbReference type="Pfam" id="PF11875">
    <property type="entry name" value="DnaJ-like_C11_C"/>
    <property type="match status" value="1"/>
</dbReference>
<evidence type="ECO:0000256" key="2">
    <source>
        <dbReference type="SAM" id="MobiDB-lite"/>
    </source>
</evidence>
<evidence type="ECO:0000259" key="3">
    <source>
        <dbReference type="Pfam" id="PF11875"/>
    </source>
</evidence>
<dbReference type="CDD" id="cd22823">
    <property type="entry name" value="Gal_Rha_Lectin"/>
    <property type="match status" value="1"/>
</dbReference>
<feature type="region of interest" description="Disordered" evidence="2">
    <location>
        <begin position="614"/>
        <end position="637"/>
    </location>
</feature>
<feature type="domain" description="DnaJ-like protein C11 C-terminal" evidence="3">
    <location>
        <begin position="98"/>
        <end position="177"/>
    </location>
</feature>
<gene>
    <name evidence="4" type="ORF">CTAYLR_005246</name>
</gene>
<evidence type="ECO:0000313" key="5">
    <source>
        <dbReference type="Proteomes" id="UP001230188"/>
    </source>
</evidence>
<feature type="compositionally biased region" description="Basic and acidic residues" evidence="2">
    <location>
        <begin position="614"/>
        <end position="623"/>
    </location>
</feature>
<dbReference type="PANTHER" id="PTHR44914">
    <property type="entry name" value="CHAPERONE PROTEIN DNAJ 13"/>
    <property type="match status" value="1"/>
</dbReference>
<reference evidence="4" key="1">
    <citation type="submission" date="2023-01" db="EMBL/GenBank/DDBJ databases">
        <title>Metagenome sequencing of chrysophaentin producing Chrysophaeum taylorii.</title>
        <authorList>
            <person name="Davison J."/>
            <person name="Bewley C."/>
        </authorList>
    </citation>
    <scope>NUCLEOTIDE SEQUENCE</scope>
    <source>
        <strain evidence="4">NIES-1699</strain>
    </source>
</reference>
<keyword evidence="5" id="KW-1185">Reference proteome</keyword>
<dbReference type="AlphaFoldDB" id="A0AAD7UC58"/>
<comment type="caution">
    <text evidence="4">The sequence shown here is derived from an EMBL/GenBank/DDBJ whole genome shotgun (WGS) entry which is preliminary data.</text>
</comment>
<organism evidence="4 5">
    <name type="scientific">Chrysophaeum taylorii</name>
    <dbReference type="NCBI Taxonomy" id="2483200"/>
    <lineage>
        <taxon>Eukaryota</taxon>
        <taxon>Sar</taxon>
        <taxon>Stramenopiles</taxon>
        <taxon>Ochrophyta</taxon>
        <taxon>Pelagophyceae</taxon>
        <taxon>Pelagomonadales</taxon>
        <taxon>Pelagomonadaceae</taxon>
        <taxon>Chrysophaeum</taxon>
    </lineage>
</organism>
<name>A0AAD7UC58_9STRA</name>
<evidence type="ECO:0000256" key="1">
    <source>
        <dbReference type="ARBA" id="ARBA00023186"/>
    </source>
</evidence>
<accession>A0AAD7UC58</accession>
<dbReference type="InterPro" id="IPR042162">
    <property type="entry name" value="AtJ13"/>
</dbReference>
<dbReference type="InterPro" id="IPR024586">
    <property type="entry name" value="DnaJ-like_C11_C"/>
</dbReference>
<sequence length="637" mass="70855">MEVAFQADLCRKLKVARPPPRLPIAERNYNQVLGTKAHLVLEADPEAVEREDPQWRTSGELRCPNCGNAHKNGELILCYRNCHHCLYVLRHPDDIEIREDQTAGLHVLAATYGHPVDASSAVDVTATLERLVERTKQLRILTTDNLGKLFGVDPCPRRRKALRLRYAINGRRGEVVAFESDRPFHLSRNVQLLASRSMMPLLSIEKATYGHPRGSIKGRGSFDVRDALQYRVDSTHGKSCVISAFEDLTKLFGEPCAGRAKHLVVEYEIAGKAGELYEYEIGGKLAKDINLDAAPSMAPQIIIDAATYGWTEASLAERRKAVQKQMFDVQTLQVRRSMGLPLSADDSKRLRQLPEIERSLELLDGVRLCHNDVADILQRRVEDAGGGHILYLGGRADDDVPDWARAALEPREPDDLNAIFGNPLPGEPKLLKIEYTIVGHDADRRADAPENVSSGGFESNFIKQRKGSFAAVVEDDARGRGTIDASLVLGTPTTLPPIEICYASYGHAADPTQAWDVTAEIKVVVNAFGGRRIYISAQDSLADLFGGDPCLGTRKKLTIRYHVRGFRGCCRIDEKPLNHLRTHLAIGFVQDNADPFSPVPRRPYRDESIERNMRLRMPPRRDSPTTSSPYAHLGAAY</sequence>
<dbReference type="EMBL" id="JAQMWT010000421">
    <property type="protein sequence ID" value="KAJ8601585.1"/>
    <property type="molecule type" value="Genomic_DNA"/>
</dbReference>
<evidence type="ECO:0000313" key="4">
    <source>
        <dbReference type="EMBL" id="KAJ8601585.1"/>
    </source>
</evidence>
<proteinExistence type="predicted"/>
<dbReference type="PANTHER" id="PTHR44914:SF1">
    <property type="entry name" value="CHAPERONE PROTEIN DNAJ 13"/>
    <property type="match status" value="1"/>
</dbReference>
<keyword evidence="1" id="KW-0143">Chaperone</keyword>